<evidence type="ECO:0000256" key="7">
    <source>
        <dbReference type="PROSITE-ProRule" id="PRU10141"/>
    </source>
</evidence>
<sequence>MTAEADDAVGTRIAGRYQLIEQIGAGAYGTVWRAVDEVLNVTVAAKQLRISVAASPGHTSLLVTRVMREARMVAKLRDHPNVVTVLDVVEENNLPWIIMEYVPSVSLAEAIRTRGVFSADEVIRIGIAILEALAAAHQRGINHRDVKPANVLIGHDGRVMLVDFGVAVQGSDPAITEGPIGTLTYIAPEHFAGIRRSTAGDLFSLGATLYYAAEGASAFSRPTQAATIQAVLHDHPRFVRTPASLASVIEGLLAKDPADRLTSSAGLAALRSALAAPHREEPEHAGEQLERPGELPKHIGEQPKHAAEPPIELRESRLRRVLGGILAVVALAAAAAPWSVVYVGDPPAWIGAPAAVWSCFFGSWAVIFGYLFCRPDLLLISETTLRYRRDGVDHILTREQIDGARVRAGYLEVRLSDPPRSSGSPGSAWVRRYQVRSEPPCLDSSGVLVLCALGDLSGASAEQIASAARRFGNEEFAASSSAPTVPTAPPGDRGVTALT</sequence>
<evidence type="ECO:0000256" key="5">
    <source>
        <dbReference type="ARBA" id="ARBA00022777"/>
    </source>
</evidence>
<dbReference type="PANTHER" id="PTHR43289:SF6">
    <property type="entry name" value="SERINE_THREONINE-PROTEIN KINASE NEKL-3"/>
    <property type="match status" value="1"/>
</dbReference>
<dbReference type="EMBL" id="MBLM01000140">
    <property type="protein sequence ID" value="OHV32144.1"/>
    <property type="molecule type" value="Genomic_DNA"/>
</dbReference>
<evidence type="ECO:0000259" key="10">
    <source>
        <dbReference type="PROSITE" id="PS50011"/>
    </source>
</evidence>
<dbReference type="SUPFAM" id="SSF56112">
    <property type="entry name" value="Protein kinase-like (PK-like)"/>
    <property type="match status" value="1"/>
</dbReference>
<dbReference type="SMART" id="SM00220">
    <property type="entry name" value="S_TKc"/>
    <property type="match status" value="1"/>
</dbReference>
<dbReference type="PROSITE" id="PS00107">
    <property type="entry name" value="PROTEIN_KINASE_ATP"/>
    <property type="match status" value="1"/>
</dbReference>
<dbReference type="PANTHER" id="PTHR43289">
    <property type="entry name" value="MITOGEN-ACTIVATED PROTEIN KINASE KINASE KINASE 20-RELATED"/>
    <property type="match status" value="1"/>
</dbReference>
<organism evidence="11 12">
    <name type="scientific">Parafrankia colletiae</name>
    <dbReference type="NCBI Taxonomy" id="573497"/>
    <lineage>
        <taxon>Bacteria</taxon>
        <taxon>Bacillati</taxon>
        <taxon>Actinomycetota</taxon>
        <taxon>Actinomycetes</taxon>
        <taxon>Frankiales</taxon>
        <taxon>Frankiaceae</taxon>
        <taxon>Parafrankia</taxon>
    </lineage>
</organism>
<keyword evidence="4 7" id="KW-0547">Nucleotide-binding</keyword>
<evidence type="ECO:0000256" key="1">
    <source>
        <dbReference type="ARBA" id="ARBA00012513"/>
    </source>
</evidence>
<proteinExistence type="predicted"/>
<dbReference type="Gene3D" id="1.10.510.10">
    <property type="entry name" value="Transferase(Phosphotransferase) domain 1"/>
    <property type="match status" value="1"/>
</dbReference>
<dbReference type="GO" id="GO:0004674">
    <property type="term" value="F:protein serine/threonine kinase activity"/>
    <property type="evidence" value="ECO:0007669"/>
    <property type="project" value="UniProtKB-KW"/>
</dbReference>
<keyword evidence="5 11" id="KW-0418">Kinase</keyword>
<dbReference type="PROSITE" id="PS50011">
    <property type="entry name" value="PROTEIN_KINASE_DOM"/>
    <property type="match status" value="1"/>
</dbReference>
<feature type="transmembrane region" description="Helical" evidence="9">
    <location>
        <begin position="349"/>
        <end position="373"/>
    </location>
</feature>
<evidence type="ECO:0000256" key="6">
    <source>
        <dbReference type="ARBA" id="ARBA00022840"/>
    </source>
</evidence>
<keyword evidence="9" id="KW-0472">Membrane</keyword>
<comment type="caution">
    <text evidence="11">The sequence shown here is derived from an EMBL/GenBank/DDBJ whole genome shotgun (WGS) entry which is preliminary data.</text>
</comment>
<keyword evidence="9" id="KW-1133">Transmembrane helix</keyword>
<dbReference type="EC" id="2.7.11.1" evidence="1"/>
<evidence type="ECO:0000313" key="11">
    <source>
        <dbReference type="EMBL" id="OHV32144.1"/>
    </source>
</evidence>
<accession>A0A1S1QIM1</accession>
<dbReference type="InterPro" id="IPR008271">
    <property type="entry name" value="Ser/Thr_kinase_AS"/>
</dbReference>
<dbReference type="GO" id="GO:0005524">
    <property type="term" value="F:ATP binding"/>
    <property type="evidence" value="ECO:0007669"/>
    <property type="project" value="UniProtKB-UniRule"/>
</dbReference>
<reference evidence="12" key="1">
    <citation type="submission" date="2016-07" db="EMBL/GenBank/DDBJ databases">
        <title>Sequence Frankia sp. strain CcI1.17.</title>
        <authorList>
            <person name="Ghodhbane-Gtari F."/>
            <person name="Swanson E."/>
            <person name="Gueddou A."/>
            <person name="Morris K."/>
            <person name="Hezbri K."/>
            <person name="Ktari A."/>
            <person name="Nouioui I."/>
            <person name="Abebe-Akele F."/>
            <person name="Simpson S."/>
            <person name="Thomas K."/>
            <person name="Gtari M."/>
            <person name="Tisa L.S."/>
            <person name="Hurst S."/>
        </authorList>
    </citation>
    <scope>NUCLEOTIDE SEQUENCE [LARGE SCALE GENOMIC DNA]</scope>
    <source>
        <strain evidence="12">Cc1.17</strain>
    </source>
</reference>
<keyword evidence="2 11" id="KW-0723">Serine/threonine-protein kinase</keyword>
<evidence type="ECO:0000256" key="8">
    <source>
        <dbReference type="SAM" id="MobiDB-lite"/>
    </source>
</evidence>
<evidence type="ECO:0000313" key="12">
    <source>
        <dbReference type="Proteomes" id="UP000179627"/>
    </source>
</evidence>
<feature type="region of interest" description="Disordered" evidence="8">
    <location>
        <begin position="476"/>
        <end position="499"/>
    </location>
</feature>
<feature type="region of interest" description="Disordered" evidence="8">
    <location>
        <begin position="277"/>
        <end position="310"/>
    </location>
</feature>
<name>A0A1S1QIM1_9ACTN</name>
<dbReference type="InterPro" id="IPR011009">
    <property type="entry name" value="Kinase-like_dom_sf"/>
</dbReference>
<dbReference type="Pfam" id="PF00069">
    <property type="entry name" value="Pkinase"/>
    <property type="match status" value="1"/>
</dbReference>
<feature type="transmembrane region" description="Helical" evidence="9">
    <location>
        <begin position="321"/>
        <end position="343"/>
    </location>
</feature>
<dbReference type="Proteomes" id="UP000179627">
    <property type="component" value="Unassembled WGS sequence"/>
</dbReference>
<keyword evidence="12" id="KW-1185">Reference proteome</keyword>
<evidence type="ECO:0000256" key="9">
    <source>
        <dbReference type="SAM" id="Phobius"/>
    </source>
</evidence>
<protein>
    <recommendedName>
        <fullName evidence="1">non-specific serine/threonine protein kinase</fullName>
        <ecNumber evidence="1">2.7.11.1</ecNumber>
    </recommendedName>
</protein>
<evidence type="ECO:0000256" key="2">
    <source>
        <dbReference type="ARBA" id="ARBA00022527"/>
    </source>
</evidence>
<keyword evidence="3" id="KW-0808">Transferase</keyword>
<keyword evidence="6 7" id="KW-0067">ATP-binding</keyword>
<dbReference type="InterPro" id="IPR017441">
    <property type="entry name" value="Protein_kinase_ATP_BS"/>
</dbReference>
<evidence type="ECO:0000256" key="4">
    <source>
        <dbReference type="ARBA" id="ARBA00022741"/>
    </source>
</evidence>
<feature type="binding site" evidence="7">
    <location>
        <position position="46"/>
    </location>
    <ligand>
        <name>ATP</name>
        <dbReference type="ChEBI" id="CHEBI:30616"/>
    </ligand>
</feature>
<dbReference type="AlphaFoldDB" id="A0A1S1QIM1"/>
<dbReference type="OrthoDB" id="9762169at2"/>
<evidence type="ECO:0000256" key="3">
    <source>
        <dbReference type="ARBA" id="ARBA00022679"/>
    </source>
</evidence>
<dbReference type="CDD" id="cd14014">
    <property type="entry name" value="STKc_PknB_like"/>
    <property type="match status" value="1"/>
</dbReference>
<keyword evidence="9" id="KW-0812">Transmembrane</keyword>
<dbReference type="InterPro" id="IPR000719">
    <property type="entry name" value="Prot_kinase_dom"/>
</dbReference>
<gene>
    <name evidence="11" type="ORF">CC117_25345</name>
</gene>
<feature type="domain" description="Protein kinase" evidence="10">
    <location>
        <begin position="17"/>
        <end position="274"/>
    </location>
</feature>
<dbReference type="Gene3D" id="3.30.200.20">
    <property type="entry name" value="Phosphorylase Kinase, domain 1"/>
    <property type="match status" value="1"/>
</dbReference>
<dbReference type="PROSITE" id="PS00108">
    <property type="entry name" value="PROTEIN_KINASE_ST"/>
    <property type="match status" value="1"/>
</dbReference>